<dbReference type="GO" id="GO:0008023">
    <property type="term" value="C:transcription elongation factor complex"/>
    <property type="evidence" value="ECO:0007669"/>
    <property type="project" value="TreeGrafter"/>
</dbReference>
<comment type="similarity">
    <text evidence="2 5">Belongs to the ELOF1 family.</text>
</comment>
<dbReference type="GeneID" id="94291985"/>
<dbReference type="SUPFAM" id="SSF57783">
    <property type="entry name" value="Zinc beta-ribbon"/>
    <property type="match status" value="1"/>
</dbReference>
<keyword evidence="5" id="KW-0805">Transcription regulation</keyword>
<evidence type="ECO:0000256" key="1">
    <source>
        <dbReference type="ARBA" id="ARBA00004123"/>
    </source>
</evidence>
<feature type="region of interest" description="Disordered" evidence="6">
    <location>
        <begin position="204"/>
        <end position="223"/>
    </location>
</feature>
<evidence type="ECO:0000256" key="5">
    <source>
        <dbReference type="RuleBase" id="RU364033"/>
    </source>
</evidence>
<dbReference type="FunFam" id="2.20.25.190:FF:000003">
    <property type="entry name" value="Transcription elongation factor 1 homolog"/>
    <property type="match status" value="1"/>
</dbReference>
<evidence type="ECO:0000313" key="8">
    <source>
        <dbReference type="Proteomes" id="UP000674318"/>
    </source>
</evidence>
<proteinExistence type="inferred from homology"/>
<keyword evidence="3 5" id="KW-0862">Zinc</keyword>
<dbReference type="AlphaFoldDB" id="A0A836LDH9"/>
<dbReference type="RefSeq" id="XP_067757614.1">
    <property type="nucleotide sequence ID" value="XM_067901908.1"/>
</dbReference>
<dbReference type="GO" id="GO:0000993">
    <property type="term" value="F:RNA polymerase II complex binding"/>
    <property type="evidence" value="ECO:0007669"/>
    <property type="project" value="TreeGrafter"/>
</dbReference>
<evidence type="ECO:0000256" key="2">
    <source>
        <dbReference type="ARBA" id="ARBA00009730"/>
    </source>
</evidence>
<keyword evidence="5" id="KW-0479">Metal-binding</keyword>
<protein>
    <recommendedName>
        <fullName evidence="5">Transcription elongation factor 1 homolog</fullName>
    </recommendedName>
</protein>
<keyword evidence="5" id="KW-0804">Transcription</keyword>
<dbReference type="EMBL" id="JAFJZO010000020">
    <property type="protein sequence ID" value="KAG5506452.1"/>
    <property type="molecule type" value="Genomic_DNA"/>
</dbReference>
<organism evidence="7 8">
    <name type="scientific">Porcisia hertigi</name>
    <dbReference type="NCBI Taxonomy" id="2761500"/>
    <lineage>
        <taxon>Eukaryota</taxon>
        <taxon>Discoba</taxon>
        <taxon>Euglenozoa</taxon>
        <taxon>Kinetoplastea</taxon>
        <taxon>Metakinetoplastina</taxon>
        <taxon>Trypanosomatida</taxon>
        <taxon>Trypanosomatidae</taxon>
        <taxon>Leishmaniinae</taxon>
        <taxon>Porcisia</taxon>
    </lineage>
</organism>
<dbReference type="InterPro" id="IPR038567">
    <property type="entry name" value="T_Elf1_sf"/>
</dbReference>
<evidence type="ECO:0000256" key="6">
    <source>
        <dbReference type="SAM" id="MobiDB-lite"/>
    </source>
</evidence>
<evidence type="ECO:0000256" key="3">
    <source>
        <dbReference type="ARBA" id="ARBA00022833"/>
    </source>
</evidence>
<name>A0A836LDH9_9TRYP</name>
<gene>
    <name evidence="7" type="ORF">JKF63_05955</name>
</gene>
<sequence>MGGKRKKSNNGPIKKESKYKIPTRFDCPLCDTKASIVVRIFRATSDATVRCRLCGAGGTKRWNVLRLEKPVDVFFRFHEALIQRDHADLLQVEMGREARLGTGAPNHDAKDLGGLHGSMEGKAYSAVDAETVDRVGSRPPAAVAATAPGISHPKLVKSLGELQRQLVMPAWSDITGVPNTPHAVDLGDDYEGEVEGAAAHYFAPRQSVHSGEDDNDEYDQMFQ</sequence>
<feature type="compositionally biased region" description="Acidic residues" evidence="6">
    <location>
        <begin position="213"/>
        <end position="223"/>
    </location>
</feature>
<keyword evidence="8" id="KW-1185">Reference proteome</keyword>
<dbReference type="InterPro" id="IPR007808">
    <property type="entry name" value="Elf1"/>
</dbReference>
<reference evidence="7 8" key="1">
    <citation type="submission" date="2021-02" db="EMBL/GenBank/DDBJ databases">
        <title>Porcisia hertigi Genome sequencing and assembly.</title>
        <authorList>
            <person name="Almutairi H."/>
            <person name="Gatherer D."/>
        </authorList>
    </citation>
    <scope>NUCLEOTIDE SEQUENCE [LARGE SCALE GENOMIC DNA]</scope>
    <source>
        <strain evidence="7 8">C119</strain>
    </source>
</reference>
<keyword evidence="4 5" id="KW-0539">Nucleus</keyword>
<comment type="caution">
    <text evidence="7">The sequence shown here is derived from an EMBL/GenBank/DDBJ whole genome shotgun (WGS) entry which is preliminary data.</text>
</comment>
<evidence type="ECO:0000313" key="7">
    <source>
        <dbReference type="EMBL" id="KAG5506452.1"/>
    </source>
</evidence>
<dbReference type="GO" id="GO:0008270">
    <property type="term" value="F:zinc ion binding"/>
    <property type="evidence" value="ECO:0007669"/>
    <property type="project" value="UniProtKB-KW"/>
</dbReference>
<evidence type="ECO:0000256" key="4">
    <source>
        <dbReference type="ARBA" id="ARBA00023242"/>
    </source>
</evidence>
<dbReference type="OrthoDB" id="271959at2759"/>
<dbReference type="Pfam" id="PF05129">
    <property type="entry name" value="Zn_ribbon_Elf1"/>
    <property type="match status" value="1"/>
</dbReference>
<dbReference type="PANTHER" id="PTHR20934:SF0">
    <property type="entry name" value="TRANSCRIPTION ELONGATION FACTOR 1 HOMOLOG"/>
    <property type="match status" value="1"/>
</dbReference>
<keyword evidence="5" id="KW-0863">Zinc-finger</keyword>
<comment type="function">
    <text evidence="5">Transcription elongation factor implicated in the maintenance of proper chromatin structure in actively transcribed regions.</text>
</comment>
<dbReference type="GO" id="GO:0006368">
    <property type="term" value="P:transcription elongation by RNA polymerase II"/>
    <property type="evidence" value="ECO:0007669"/>
    <property type="project" value="TreeGrafter"/>
</dbReference>
<dbReference type="KEGG" id="phet:94291985"/>
<accession>A0A836LDH9</accession>
<comment type="subcellular location">
    <subcellularLocation>
        <location evidence="1 5">Nucleus</location>
    </subcellularLocation>
</comment>
<dbReference type="PANTHER" id="PTHR20934">
    <property type="entry name" value="TRANSCRIPTION ELONGATION FACTOR 1 HOMOLOG"/>
    <property type="match status" value="1"/>
</dbReference>
<dbReference type="Gene3D" id="2.20.25.190">
    <property type="match status" value="1"/>
</dbReference>
<dbReference type="Proteomes" id="UP000674318">
    <property type="component" value="Unassembled WGS sequence"/>
</dbReference>